<keyword evidence="3" id="KW-0238">DNA-binding</keyword>
<dbReference type="PROSITE" id="PS00041">
    <property type="entry name" value="HTH_ARAC_FAMILY_1"/>
    <property type="match status" value="1"/>
</dbReference>
<protein>
    <submittedName>
        <fullName evidence="7">AraC family transcriptional regulator</fullName>
    </submittedName>
</protein>
<proteinExistence type="predicted"/>
<dbReference type="Pfam" id="PF12833">
    <property type="entry name" value="HTH_18"/>
    <property type="match status" value="1"/>
</dbReference>
<dbReference type="GO" id="GO:0043565">
    <property type="term" value="F:sequence-specific DNA binding"/>
    <property type="evidence" value="ECO:0007669"/>
    <property type="project" value="InterPro"/>
</dbReference>
<keyword evidence="2" id="KW-0805">Transcription regulation</keyword>
<comment type="caution">
    <text evidence="7">The sequence shown here is derived from an EMBL/GenBank/DDBJ whole genome shotgun (WGS) entry which is preliminary data.</text>
</comment>
<accession>A0A9D2DWX1</accession>
<evidence type="ECO:0000256" key="4">
    <source>
        <dbReference type="ARBA" id="ARBA00023159"/>
    </source>
</evidence>
<dbReference type="Gene3D" id="1.10.10.60">
    <property type="entry name" value="Homeodomain-like"/>
    <property type="match status" value="1"/>
</dbReference>
<dbReference type="Proteomes" id="UP000824044">
    <property type="component" value="Unassembled WGS sequence"/>
</dbReference>
<dbReference type="PANTHER" id="PTHR46796:SF13">
    <property type="entry name" value="HTH-TYPE TRANSCRIPTIONAL ACTIVATOR RHAS"/>
    <property type="match status" value="1"/>
</dbReference>
<dbReference type="InterPro" id="IPR018060">
    <property type="entry name" value="HTH_AraC"/>
</dbReference>
<feature type="domain" description="HTH araC/xylS-type" evidence="6">
    <location>
        <begin position="149"/>
        <end position="247"/>
    </location>
</feature>
<dbReference type="PRINTS" id="PR00032">
    <property type="entry name" value="HTHARAC"/>
</dbReference>
<evidence type="ECO:0000313" key="8">
    <source>
        <dbReference type="Proteomes" id="UP000824044"/>
    </source>
</evidence>
<dbReference type="GO" id="GO:0003700">
    <property type="term" value="F:DNA-binding transcription factor activity"/>
    <property type="evidence" value="ECO:0007669"/>
    <property type="project" value="InterPro"/>
</dbReference>
<keyword evidence="1" id="KW-0963">Cytoplasm</keyword>
<organism evidence="7 8">
    <name type="scientific">Candidatus Gallimonas intestinigallinarum</name>
    <dbReference type="NCBI Taxonomy" id="2838604"/>
    <lineage>
        <taxon>Bacteria</taxon>
        <taxon>Bacillati</taxon>
        <taxon>Bacillota</taxon>
        <taxon>Clostridia</taxon>
        <taxon>Candidatus Gallimonas</taxon>
    </lineage>
</organism>
<keyword evidence="5" id="KW-0804">Transcription</keyword>
<evidence type="ECO:0000256" key="5">
    <source>
        <dbReference type="ARBA" id="ARBA00023163"/>
    </source>
</evidence>
<evidence type="ECO:0000256" key="2">
    <source>
        <dbReference type="ARBA" id="ARBA00023015"/>
    </source>
</evidence>
<evidence type="ECO:0000256" key="3">
    <source>
        <dbReference type="ARBA" id="ARBA00023125"/>
    </source>
</evidence>
<keyword evidence="4" id="KW-0010">Activator</keyword>
<dbReference type="InterPro" id="IPR050204">
    <property type="entry name" value="AraC_XylS_family_regulators"/>
</dbReference>
<evidence type="ECO:0000256" key="1">
    <source>
        <dbReference type="ARBA" id="ARBA00022490"/>
    </source>
</evidence>
<name>A0A9D2DWX1_9FIRM</name>
<dbReference type="SUPFAM" id="SSF51215">
    <property type="entry name" value="Regulatory protein AraC"/>
    <property type="match status" value="1"/>
</dbReference>
<sequence>MNVLRIGETSHGADFRVLREKGYPHYLLLLVETPALFEADGEWVRTPAHTALLFRPGQRHSYRAVGEEYTDCWMHLVSESPLLFEAFPFGRPIPLLSSERFYGLFRILMDEFFSARRTRESVVSSLCSALIEMIASEVEVRSPLFYPFLSLREEVFRSPARAWNAAQAARLLGVSGGYFHVAYKKFFSATFTADVIAARIQAAEELLLSTPDSVERIAERCGYLNVEHFIRQFKRATGTTPLRFRTGRGRME</sequence>
<dbReference type="PROSITE" id="PS01124">
    <property type="entry name" value="HTH_ARAC_FAMILY_2"/>
    <property type="match status" value="1"/>
</dbReference>
<evidence type="ECO:0000259" key="6">
    <source>
        <dbReference type="PROSITE" id="PS01124"/>
    </source>
</evidence>
<dbReference type="AlphaFoldDB" id="A0A9D2DWX1"/>
<dbReference type="SMART" id="SM00342">
    <property type="entry name" value="HTH_ARAC"/>
    <property type="match status" value="1"/>
</dbReference>
<dbReference type="InterPro" id="IPR009057">
    <property type="entry name" value="Homeodomain-like_sf"/>
</dbReference>
<dbReference type="InterPro" id="IPR037923">
    <property type="entry name" value="HTH-like"/>
</dbReference>
<dbReference type="InterPro" id="IPR020449">
    <property type="entry name" value="Tscrpt_reg_AraC-type_HTH"/>
</dbReference>
<evidence type="ECO:0000313" key="7">
    <source>
        <dbReference type="EMBL" id="HIZ24757.1"/>
    </source>
</evidence>
<dbReference type="EMBL" id="DXBS01000090">
    <property type="protein sequence ID" value="HIZ24757.1"/>
    <property type="molecule type" value="Genomic_DNA"/>
</dbReference>
<reference evidence="7" key="1">
    <citation type="journal article" date="2021" name="PeerJ">
        <title>Extensive microbial diversity within the chicken gut microbiome revealed by metagenomics and culture.</title>
        <authorList>
            <person name="Gilroy R."/>
            <person name="Ravi A."/>
            <person name="Getino M."/>
            <person name="Pursley I."/>
            <person name="Horton D.L."/>
            <person name="Alikhan N.F."/>
            <person name="Baker D."/>
            <person name="Gharbi K."/>
            <person name="Hall N."/>
            <person name="Watson M."/>
            <person name="Adriaenssens E.M."/>
            <person name="Foster-Nyarko E."/>
            <person name="Jarju S."/>
            <person name="Secka A."/>
            <person name="Antonio M."/>
            <person name="Oren A."/>
            <person name="Chaudhuri R.R."/>
            <person name="La Ragione R."/>
            <person name="Hildebrand F."/>
            <person name="Pallen M.J."/>
        </authorList>
    </citation>
    <scope>NUCLEOTIDE SEQUENCE</scope>
    <source>
        <strain evidence="7">CHK33-5263</strain>
    </source>
</reference>
<dbReference type="PANTHER" id="PTHR46796">
    <property type="entry name" value="HTH-TYPE TRANSCRIPTIONAL ACTIVATOR RHAS-RELATED"/>
    <property type="match status" value="1"/>
</dbReference>
<reference evidence="7" key="2">
    <citation type="submission" date="2021-04" db="EMBL/GenBank/DDBJ databases">
        <authorList>
            <person name="Gilroy R."/>
        </authorList>
    </citation>
    <scope>NUCLEOTIDE SEQUENCE</scope>
    <source>
        <strain evidence="7">CHK33-5263</strain>
    </source>
</reference>
<gene>
    <name evidence="7" type="ORF">H9812_04705</name>
</gene>
<dbReference type="SUPFAM" id="SSF46689">
    <property type="entry name" value="Homeodomain-like"/>
    <property type="match status" value="1"/>
</dbReference>
<dbReference type="InterPro" id="IPR018062">
    <property type="entry name" value="HTH_AraC-typ_CS"/>
</dbReference>